<evidence type="ECO:0000256" key="1">
    <source>
        <dbReference type="SAM" id="Phobius"/>
    </source>
</evidence>
<protein>
    <recommendedName>
        <fullName evidence="5">MYXO-CTERM domain-containing protein</fullName>
    </recommendedName>
</protein>
<name>A0A1H8NPG4_9SPHI</name>
<evidence type="ECO:0000313" key="4">
    <source>
        <dbReference type="Proteomes" id="UP000198942"/>
    </source>
</evidence>
<keyword evidence="2" id="KW-0732">Signal</keyword>
<organism evidence="3 4">
    <name type="scientific">Mucilaginibacter gossypiicola</name>
    <dbReference type="NCBI Taxonomy" id="551995"/>
    <lineage>
        <taxon>Bacteria</taxon>
        <taxon>Pseudomonadati</taxon>
        <taxon>Bacteroidota</taxon>
        <taxon>Sphingobacteriia</taxon>
        <taxon>Sphingobacteriales</taxon>
        <taxon>Sphingobacteriaceae</taxon>
        <taxon>Mucilaginibacter</taxon>
    </lineage>
</organism>
<proteinExistence type="predicted"/>
<accession>A0A1H8NPG4</accession>
<feature type="transmembrane region" description="Helical" evidence="1">
    <location>
        <begin position="48"/>
        <end position="65"/>
    </location>
</feature>
<evidence type="ECO:0000313" key="3">
    <source>
        <dbReference type="EMBL" id="SEO31462.1"/>
    </source>
</evidence>
<evidence type="ECO:0000256" key="2">
    <source>
        <dbReference type="SAM" id="SignalP"/>
    </source>
</evidence>
<feature type="chain" id="PRO_5011559745" description="MYXO-CTERM domain-containing protein" evidence="2">
    <location>
        <begin position="25"/>
        <end position="74"/>
    </location>
</feature>
<dbReference type="STRING" id="551995.SAMN05192574_10738"/>
<dbReference type="Proteomes" id="UP000198942">
    <property type="component" value="Unassembled WGS sequence"/>
</dbReference>
<keyword evidence="1" id="KW-0812">Transmembrane</keyword>
<keyword evidence="4" id="KW-1185">Reference proteome</keyword>
<dbReference type="EMBL" id="FOCL01000007">
    <property type="protein sequence ID" value="SEO31462.1"/>
    <property type="molecule type" value="Genomic_DNA"/>
</dbReference>
<evidence type="ECO:0008006" key="5">
    <source>
        <dbReference type="Google" id="ProtNLM"/>
    </source>
</evidence>
<dbReference type="AlphaFoldDB" id="A0A1H8NPG4"/>
<keyword evidence="1" id="KW-1133">Transmembrane helix</keyword>
<dbReference type="RefSeq" id="WP_091213934.1">
    <property type="nucleotide sequence ID" value="NZ_FOCL01000007.1"/>
</dbReference>
<reference evidence="4" key="1">
    <citation type="submission" date="2016-10" db="EMBL/GenBank/DDBJ databases">
        <authorList>
            <person name="Varghese N."/>
            <person name="Submissions S."/>
        </authorList>
    </citation>
    <scope>NUCLEOTIDE SEQUENCE [LARGE SCALE GENOMIC DNA]</scope>
    <source>
        <strain evidence="4">Gh-48</strain>
    </source>
</reference>
<sequence>MAGKIYKAITIIAIFLLSIATVFAQEEVPCGGGPDDGDYDPNNCPLDTWVILLVVMALILTVIHLHRRRKPCLR</sequence>
<gene>
    <name evidence="3" type="ORF">SAMN05192574_10738</name>
</gene>
<feature type="signal peptide" evidence="2">
    <location>
        <begin position="1"/>
        <end position="24"/>
    </location>
</feature>
<keyword evidence="1" id="KW-0472">Membrane</keyword>